<dbReference type="GO" id="GO:0004425">
    <property type="term" value="F:indole-3-glycerol-phosphate synthase activity"/>
    <property type="evidence" value="ECO:0007669"/>
    <property type="project" value="UniProtKB-UniRule"/>
</dbReference>
<dbReference type="InterPro" id="IPR045186">
    <property type="entry name" value="Indole-3-glycerol_P_synth"/>
</dbReference>
<gene>
    <name evidence="20" type="primary">trpCF</name>
    <name evidence="16" type="synonym">trpC</name>
    <name evidence="17" type="synonym">trpF</name>
    <name evidence="20" type="ORF">K8V65_04180</name>
</gene>
<evidence type="ECO:0000256" key="15">
    <source>
        <dbReference type="ARBA" id="ARBA00025592"/>
    </source>
</evidence>
<dbReference type="InterPro" id="IPR013785">
    <property type="entry name" value="Aldolase_TIM"/>
</dbReference>
<organism evidence="20 21">
    <name type="scientific">Megamonas hypermegale</name>
    <dbReference type="NCBI Taxonomy" id="158847"/>
    <lineage>
        <taxon>Bacteria</taxon>
        <taxon>Bacillati</taxon>
        <taxon>Bacillota</taxon>
        <taxon>Negativicutes</taxon>
        <taxon>Selenomonadales</taxon>
        <taxon>Selenomonadaceae</taxon>
        <taxon>Megamonas</taxon>
    </lineage>
</organism>
<evidence type="ECO:0000256" key="11">
    <source>
        <dbReference type="ARBA" id="ARBA00023141"/>
    </source>
</evidence>
<dbReference type="GO" id="GO:0000162">
    <property type="term" value="P:L-tryptophan biosynthetic process"/>
    <property type="evidence" value="ECO:0007669"/>
    <property type="project" value="UniProtKB-UniRule"/>
</dbReference>
<sequence length="471" mass="52887">MILDKLVAATKARLARQKQQKPLEMVKREALALPTDKNFPFEQALKQQDINFICEVKKASPSKGIIAENFPYLDIAREYEAAGASAISVLTEPDFFLGSDQYLQEIAQNVDIPVLRKDFTVDEYQIYEAKILGASAVLLICAILSENELKYFMQIADSLGLSCLVEAHDAAEIETALRCQARIIGVNNRNLKDFSVNVENSLKLRPLVPENIIFVSESGLQTPQDIQKLRDHNVSAALIGETFMRAPDKTLELARLYGNPAKTQVKICGITRPADIDILNTVQPDYAGFVFAGMSRRYITPAKAEQLIKKLSPQIQKVGVFVDEQSAVIENLVRNLPLDVVQLHGDEDEATVQRIKQTTKAKVWKAVRVKNSGDIDKWQDSSADMLLFDTYSKDSYGGTGEFFNWQLLQNIKRPFILAGGLNTQNIARAIRTCRPYGVDISSGAETDYIKDKRKIKQLMLTIRKVDNHDYR</sequence>
<evidence type="ECO:0000256" key="9">
    <source>
        <dbReference type="ARBA" id="ARBA00022793"/>
    </source>
</evidence>
<evidence type="ECO:0000256" key="13">
    <source>
        <dbReference type="ARBA" id="ARBA00023239"/>
    </source>
</evidence>
<dbReference type="Pfam" id="PF00697">
    <property type="entry name" value="PRAI"/>
    <property type="match status" value="1"/>
</dbReference>
<evidence type="ECO:0000256" key="2">
    <source>
        <dbReference type="ARBA" id="ARBA00001633"/>
    </source>
</evidence>
<dbReference type="EMBL" id="DYVR01000110">
    <property type="protein sequence ID" value="HJF84837.1"/>
    <property type="molecule type" value="Genomic_DNA"/>
</dbReference>
<comment type="pathway">
    <text evidence="3 17">Amino-acid biosynthesis; L-tryptophan biosynthesis; L-tryptophan from chorismate: step 3/5.</text>
</comment>
<reference evidence="20" key="2">
    <citation type="submission" date="2021-09" db="EMBL/GenBank/DDBJ databases">
        <authorList>
            <person name="Gilroy R."/>
        </authorList>
    </citation>
    <scope>NUCLEOTIDE SEQUENCE</scope>
    <source>
        <strain evidence="20">7318</strain>
    </source>
</reference>
<keyword evidence="11 16" id="KW-0057">Aromatic amino acid biosynthesis</keyword>
<keyword evidence="14" id="KW-0511">Multifunctional enzyme</keyword>
<dbReference type="InterPro" id="IPR001240">
    <property type="entry name" value="PRAI_dom"/>
</dbReference>
<dbReference type="Proteomes" id="UP000780768">
    <property type="component" value="Unassembled WGS sequence"/>
</dbReference>
<dbReference type="InterPro" id="IPR013798">
    <property type="entry name" value="Indole-3-glycerol_P_synth_dom"/>
</dbReference>
<dbReference type="NCBIfam" id="NF006945">
    <property type="entry name" value="PRK09427.1"/>
    <property type="match status" value="1"/>
</dbReference>
<comment type="similarity">
    <text evidence="5">In the N-terminal section; belongs to the TrpC family.</text>
</comment>
<dbReference type="AlphaFoldDB" id="A0A921L7S7"/>
<feature type="domain" description="N-(5'phosphoribosyl) anthranilate isomerase (PRAI)" evidence="19">
    <location>
        <begin position="265"/>
        <end position="458"/>
    </location>
</feature>
<dbReference type="CDD" id="cd00405">
    <property type="entry name" value="PRAI"/>
    <property type="match status" value="1"/>
</dbReference>
<evidence type="ECO:0000256" key="17">
    <source>
        <dbReference type="HAMAP-Rule" id="MF_00135"/>
    </source>
</evidence>
<comment type="similarity">
    <text evidence="7">In the C-terminal section; belongs to the TrpF family.</text>
</comment>
<dbReference type="Pfam" id="PF00218">
    <property type="entry name" value="IGPS"/>
    <property type="match status" value="1"/>
</dbReference>
<evidence type="ECO:0000256" key="7">
    <source>
        <dbReference type="ARBA" id="ARBA00009847"/>
    </source>
</evidence>
<comment type="caution">
    <text evidence="20">The sequence shown here is derived from an EMBL/GenBank/DDBJ whole genome shotgun (WGS) entry which is preliminary data.</text>
</comment>
<protein>
    <recommendedName>
        <fullName evidence="16 17">Multifunctional fusion protein</fullName>
    </recommendedName>
    <domain>
        <recommendedName>
            <fullName evidence="16">Indole-3-glycerol phosphate synthase</fullName>
            <shortName evidence="16">IGPS</shortName>
            <ecNumber evidence="16">4.1.1.48</ecNumber>
        </recommendedName>
    </domain>
    <domain>
        <recommendedName>
            <fullName evidence="17">N-(5'-phosphoribosyl)anthranilate isomerase</fullName>
            <shortName evidence="17">PRAI</shortName>
            <ecNumber evidence="17">5.3.1.24</ecNumber>
        </recommendedName>
    </domain>
</protein>
<dbReference type="HAMAP" id="MF_00134_B">
    <property type="entry name" value="IGPS_B"/>
    <property type="match status" value="1"/>
</dbReference>
<evidence type="ECO:0000259" key="19">
    <source>
        <dbReference type="Pfam" id="PF00697"/>
    </source>
</evidence>
<comment type="catalytic activity">
    <reaction evidence="2 16">
        <text>1-(2-carboxyphenylamino)-1-deoxy-D-ribulose 5-phosphate + H(+) = (1S,2R)-1-C-(indol-3-yl)glycerol 3-phosphate + CO2 + H2O</text>
        <dbReference type="Rhea" id="RHEA:23476"/>
        <dbReference type="ChEBI" id="CHEBI:15377"/>
        <dbReference type="ChEBI" id="CHEBI:15378"/>
        <dbReference type="ChEBI" id="CHEBI:16526"/>
        <dbReference type="ChEBI" id="CHEBI:58613"/>
        <dbReference type="ChEBI" id="CHEBI:58866"/>
        <dbReference type="EC" id="4.1.1.48"/>
    </reaction>
</comment>
<evidence type="ECO:0000256" key="3">
    <source>
        <dbReference type="ARBA" id="ARBA00004664"/>
    </source>
</evidence>
<evidence type="ECO:0000256" key="8">
    <source>
        <dbReference type="ARBA" id="ARBA00022605"/>
    </source>
</evidence>
<comment type="pathway">
    <text evidence="4 16">Amino-acid biosynthesis; L-tryptophan biosynthesis; L-tryptophan from chorismate: step 4/5.</text>
</comment>
<comment type="function">
    <text evidence="15">Bifunctional enzyme that catalyzes two sequential steps of tryptophan biosynthetic pathway. The first reaction is catalyzed by the isomerase, coded by the TrpF domain; the second reaction is catalyzed by the synthase, coded by the TrpC domain.</text>
</comment>
<dbReference type="CDD" id="cd00331">
    <property type="entry name" value="IGPS"/>
    <property type="match status" value="1"/>
</dbReference>
<evidence type="ECO:0000259" key="18">
    <source>
        <dbReference type="Pfam" id="PF00218"/>
    </source>
</evidence>
<dbReference type="EC" id="4.1.1.48" evidence="16"/>
<keyword evidence="12 17" id="KW-0413">Isomerase</keyword>
<dbReference type="SUPFAM" id="SSF51366">
    <property type="entry name" value="Ribulose-phoshate binding barrel"/>
    <property type="match status" value="2"/>
</dbReference>
<dbReference type="InterPro" id="IPR001468">
    <property type="entry name" value="Indole-3-GlycerolPSynthase_CS"/>
</dbReference>
<evidence type="ECO:0000256" key="1">
    <source>
        <dbReference type="ARBA" id="ARBA00001164"/>
    </source>
</evidence>
<evidence type="ECO:0000313" key="20">
    <source>
        <dbReference type="EMBL" id="HJF84837.1"/>
    </source>
</evidence>
<keyword evidence="10 16" id="KW-0822">Tryptophan biosynthesis</keyword>
<keyword evidence="8 16" id="KW-0028">Amino-acid biosynthesis</keyword>
<proteinExistence type="inferred from homology"/>
<evidence type="ECO:0000256" key="5">
    <source>
        <dbReference type="ARBA" id="ARBA00007902"/>
    </source>
</evidence>
<dbReference type="PANTHER" id="PTHR22854:SF2">
    <property type="entry name" value="INDOLE-3-GLYCEROL-PHOSPHATE SYNTHASE"/>
    <property type="match status" value="1"/>
</dbReference>
<accession>A0A921L7S7</accession>
<reference evidence="20" key="1">
    <citation type="journal article" date="2021" name="PeerJ">
        <title>Extensive microbial diversity within the chicken gut microbiome revealed by metagenomics and culture.</title>
        <authorList>
            <person name="Gilroy R."/>
            <person name="Ravi A."/>
            <person name="Getino M."/>
            <person name="Pursley I."/>
            <person name="Horton D.L."/>
            <person name="Alikhan N.F."/>
            <person name="Baker D."/>
            <person name="Gharbi K."/>
            <person name="Hall N."/>
            <person name="Watson M."/>
            <person name="Adriaenssens E.M."/>
            <person name="Foster-Nyarko E."/>
            <person name="Jarju S."/>
            <person name="Secka A."/>
            <person name="Antonio M."/>
            <person name="Oren A."/>
            <person name="Chaudhuri R.R."/>
            <person name="La Ragione R."/>
            <person name="Hildebrand F."/>
            <person name="Pallen M.J."/>
        </authorList>
    </citation>
    <scope>NUCLEOTIDE SEQUENCE</scope>
    <source>
        <strain evidence="20">7318</strain>
    </source>
</reference>
<evidence type="ECO:0000256" key="16">
    <source>
        <dbReference type="HAMAP-Rule" id="MF_00134"/>
    </source>
</evidence>
<evidence type="ECO:0000313" key="21">
    <source>
        <dbReference type="Proteomes" id="UP000780768"/>
    </source>
</evidence>
<dbReference type="HAMAP" id="MF_00135">
    <property type="entry name" value="PRAI"/>
    <property type="match status" value="1"/>
</dbReference>
<comment type="catalytic activity">
    <reaction evidence="1 17">
        <text>N-(5-phospho-beta-D-ribosyl)anthranilate = 1-(2-carboxyphenylamino)-1-deoxy-D-ribulose 5-phosphate</text>
        <dbReference type="Rhea" id="RHEA:21540"/>
        <dbReference type="ChEBI" id="CHEBI:18277"/>
        <dbReference type="ChEBI" id="CHEBI:58613"/>
        <dbReference type="EC" id="5.3.1.24"/>
    </reaction>
</comment>
<evidence type="ECO:0000256" key="10">
    <source>
        <dbReference type="ARBA" id="ARBA00022822"/>
    </source>
</evidence>
<name>A0A921L7S7_9FIRM</name>
<keyword evidence="9 16" id="KW-0210">Decarboxylase</keyword>
<dbReference type="FunFam" id="3.20.20.70:FF:000024">
    <property type="entry name" value="Indole-3-glycerol phosphate synthase"/>
    <property type="match status" value="1"/>
</dbReference>
<feature type="domain" description="Indole-3-glycerol phosphate synthase" evidence="18">
    <location>
        <begin position="3"/>
        <end position="255"/>
    </location>
</feature>
<comment type="similarity">
    <text evidence="17">Belongs to the TrpF family.</text>
</comment>
<dbReference type="NCBIfam" id="NF001377">
    <property type="entry name" value="PRK00278.2-4"/>
    <property type="match status" value="1"/>
</dbReference>
<dbReference type="EC" id="5.3.1.24" evidence="17"/>
<evidence type="ECO:0000256" key="4">
    <source>
        <dbReference type="ARBA" id="ARBA00004696"/>
    </source>
</evidence>
<dbReference type="PANTHER" id="PTHR22854">
    <property type="entry name" value="TRYPTOPHAN BIOSYNTHESIS PROTEIN"/>
    <property type="match status" value="1"/>
</dbReference>
<evidence type="ECO:0000256" key="12">
    <source>
        <dbReference type="ARBA" id="ARBA00023235"/>
    </source>
</evidence>
<evidence type="ECO:0000256" key="14">
    <source>
        <dbReference type="ARBA" id="ARBA00023268"/>
    </source>
</evidence>
<dbReference type="InterPro" id="IPR011060">
    <property type="entry name" value="RibuloseP-bd_barrel"/>
</dbReference>
<dbReference type="Gene3D" id="3.20.20.70">
    <property type="entry name" value="Aldolase class I"/>
    <property type="match status" value="2"/>
</dbReference>
<comment type="similarity">
    <text evidence="6 16">Belongs to the TrpC family.</text>
</comment>
<evidence type="ECO:0000256" key="6">
    <source>
        <dbReference type="ARBA" id="ARBA00008737"/>
    </source>
</evidence>
<dbReference type="PROSITE" id="PS00614">
    <property type="entry name" value="IGPS"/>
    <property type="match status" value="1"/>
</dbReference>
<keyword evidence="13 16" id="KW-0456">Lyase</keyword>
<dbReference type="GO" id="GO:0004640">
    <property type="term" value="F:phosphoribosylanthranilate isomerase activity"/>
    <property type="evidence" value="ECO:0007669"/>
    <property type="project" value="UniProtKB-UniRule"/>
</dbReference>